<evidence type="ECO:0000313" key="2">
    <source>
        <dbReference type="Proteomes" id="UP001172386"/>
    </source>
</evidence>
<reference evidence="1" key="1">
    <citation type="submission" date="2022-10" db="EMBL/GenBank/DDBJ databases">
        <title>Culturing micro-colonial fungi from biological soil crusts in the Mojave desert and describing Neophaeococcomyces mojavensis, and introducing the new genera and species Taxawa tesnikishii.</title>
        <authorList>
            <person name="Kurbessoian T."/>
            <person name="Stajich J.E."/>
        </authorList>
    </citation>
    <scope>NUCLEOTIDE SEQUENCE</scope>
    <source>
        <strain evidence="1">JES_112</strain>
    </source>
</reference>
<dbReference type="Proteomes" id="UP001172386">
    <property type="component" value="Unassembled WGS sequence"/>
</dbReference>
<name>A0ACC2ZXV8_9EURO</name>
<dbReference type="EMBL" id="JAPDRQ010000198">
    <property type="protein sequence ID" value="KAJ9652464.1"/>
    <property type="molecule type" value="Genomic_DNA"/>
</dbReference>
<proteinExistence type="predicted"/>
<evidence type="ECO:0000313" key="1">
    <source>
        <dbReference type="EMBL" id="KAJ9652464.1"/>
    </source>
</evidence>
<keyword evidence="2" id="KW-1185">Reference proteome</keyword>
<accession>A0ACC2ZXV8</accession>
<organism evidence="1 2">
    <name type="scientific">Neophaeococcomyces mojaviensis</name>
    <dbReference type="NCBI Taxonomy" id="3383035"/>
    <lineage>
        <taxon>Eukaryota</taxon>
        <taxon>Fungi</taxon>
        <taxon>Dikarya</taxon>
        <taxon>Ascomycota</taxon>
        <taxon>Pezizomycotina</taxon>
        <taxon>Eurotiomycetes</taxon>
        <taxon>Chaetothyriomycetidae</taxon>
        <taxon>Chaetothyriales</taxon>
        <taxon>Chaetothyriales incertae sedis</taxon>
        <taxon>Neophaeococcomyces</taxon>
    </lineage>
</organism>
<sequence>MAFLLHRATAAAQSVQNTVANSAPLENVTSKLNLGGITNAVNDWMGKPDVSLKHRYASSAPISQGNNVSYHVSGCAYFWAISEALENVKESIWILGWWISPEVYLRRPPSENEKYRLDRMLLAAAERGVKVNVIAFREVPQVMYLSSHHTKRTLEALHPNIAVFRYPDHYTGVKGAISSTKSVLEGVISGGTAGLGKISDEALQTMFAAAGGPTLLWAHHEKLVIVDGKTVFMGGIDLSYGRWDTIQHPIADAHPENLDDIVFPGQDYNNARIMDFKNLDNWEHNKLSRLTTSRMGWQDISISLTGPAVTDVCRHFVDRWNFIHSMKYNSGLPKDSRYQHLPSVGDQSAQPQNPTGPVSCQLIRSLTGWSSGKPLEHSVYNAYIDIIEKSEHFIYLEQQFFITATGTWLGTVWNRVGEAIVQRVLRAAKEKKRYKVIVIMPSVPAFPGDLQALITGHPPRAIMKLQYKSISRGGFSIIQKIKHAGVDPAEYIRFYNLRTYDRINCSRAMKKTEAASGVEYKLASQDHDDIVDPFGLRAQKEMGEFEGDNTTLNHEAYRKYQDAASHSHNTWDTVSSCYMLGGTDIRKVPWQGDGSTNEIDAFVTEELYVHSKVLIADDRVALCGSANLNDRSLKGSRDSEMAMVIEDSTPLAAQMEGKPFQASKFAASLRRYLFRKHLGLLPPQDMRKPDSHFHAAPRENDYDFGSAEDLLVADPLSDEFLSLWNKTAHVNTLTFRKVFAPMPDDTAQTWLQYQALFWKKFTGPEGFHMAQWGHVAKDNFPAGEEGARLVKEELSKVRGTLVEMPLEFLVKTDIQIEDPGYNIITRQGYV</sequence>
<comment type="caution">
    <text evidence="1">The sequence shown here is derived from an EMBL/GenBank/DDBJ whole genome shotgun (WGS) entry which is preliminary data.</text>
</comment>
<protein>
    <submittedName>
        <fullName evidence="1">Uncharacterized protein</fullName>
    </submittedName>
</protein>
<gene>
    <name evidence="1" type="ORF">H2198_008287</name>
</gene>